<dbReference type="OMA" id="TLFGIMR"/>
<evidence type="ECO:0000313" key="3">
    <source>
        <dbReference type="Proteomes" id="UP000025227"/>
    </source>
</evidence>
<keyword evidence="2" id="KW-0732">Signal</keyword>
<reference evidence="4" key="1">
    <citation type="submission" date="2020-12" db="UniProtKB">
        <authorList>
            <consortium name="WormBaseParasite"/>
        </authorList>
    </citation>
    <scope>IDENTIFICATION</scope>
    <source>
        <strain evidence="4">MHco3</strain>
    </source>
</reference>
<proteinExistence type="predicted"/>
<sequence length="194" mass="21696">MILILCGILSLCVSGHCDYLNDTTTGCSSHCSVTNDEDLSCFNKTLQYFERTLFGIMRNYIASQLNFASRTPNSVPPTEQQLVSTTLGVMDTVEPDATEDEKDLFSADDAKPIVEALVHNVMAETFTMHNYVCPQGCEKSNTSWFWYFIGSAAANLLLAVFGIFRVMHSHRRVKKMLKHVQIGLPNAAKVLKQY</sequence>
<keyword evidence="1" id="KW-0812">Transmembrane</keyword>
<feature type="transmembrane region" description="Helical" evidence="1">
    <location>
        <begin position="144"/>
        <end position="167"/>
    </location>
</feature>
<keyword evidence="1" id="KW-0472">Membrane</keyword>
<protein>
    <submittedName>
        <fullName evidence="4">Transmembrane protein</fullName>
    </submittedName>
</protein>
<evidence type="ECO:0000256" key="2">
    <source>
        <dbReference type="SAM" id="SignalP"/>
    </source>
</evidence>
<feature type="chain" id="PRO_5029583612" evidence="2">
    <location>
        <begin position="18"/>
        <end position="194"/>
    </location>
</feature>
<dbReference type="WBParaSite" id="HCON_00184960-00001">
    <property type="protein sequence ID" value="HCON_00184960-00001"/>
    <property type="gene ID" value="HCON_00184960"/>
</dbReference>
<evidence type="ECO:0000256" key="1">
    <source>
        <dbReference type="SAM" id="Phobius"/>
    </source>
</evidence>
<dbReference type="AlphaFoldDB" id="A0A7I5EEE6"/>
<dbReference type="Proteomes" id="UP000025227">
    <property type="component" value="Unplaced"/>
</dbReference>
<feature type="signal peptide" evidence="2">
    <location>
        <begin position="1"/>
        <end position="17"/>
    </location>
</feature>
<organism evidence="3 4">
    <name type="scientific">Haemonchus contortus</name>
    <name type="common">Barber pole worm</name>
    <dbReference type="NCBI Taxonomy" id="6289"/>
    <lineage>
        <taxon>Eukaryota</taxon>
        <taxon>Metazoa</taxon>
        <taxon>Ecdysozoa</taxon>
        <taxon>Nematoda</taxon>
        <taxon>Chromadorea</taxon>
        <taxon>Rhabditida</taxon>
        <taxon>Rhabditina</taxon>
        <taxon>Rhabditomorpha</taxon>
        <taxon>Strongyloidea</taxon>
        <taxon>Trichostrongylidae</taxon>
        <taxon>Haemonchus</taxon>
    </lineage>
</organism>
<accession>A0A7I5EEE6</accession>
<keyword evidence="3" id="KW-1185">Reference proteome</keyword>
<keyword evidence="1" id="KW-1133">Transmembrane helix</keyword>
<dbReference type="OrthoDB" id="5853853at2759"/>
<evidence type="ECO:0000313" key="4">
    <source>
        <dbReference type="WBParaSite" id="HCON_00184960-00001"/>
    </source>
</evidence>
<name>A0A7I5EEE6_HAECO</name>